<gene>
    <name evidence="1" type="ORF">SBAD_LOCUS7823</name>
</gene>
<keyword evidence="2" id="KW-1185">Reference proteome</keyword>
<dbReference type="GO" id="GO:0007264">
    <property type="term" value="P:small GTPase-mediated signal transduction"/>
    <property type="evidence" value="ECO:0007669"/>
    <property type="project" value="InterPro"/>
</dbReference>
<evidence type="ECO:0000313" key="2">
    <source>
        <dbReference type="Proteomes" id="UP000270296"/>
    </source>
</evidence>
<dbReference type="GO" id="GO:0005085">
    <property type="term" value="F:guanyl-nucleotide exchange factor activity"/>
    <property type="evidence" value="ECO:0007669"/>
    <property type="project" value="InterPro"/>
</dbReference>
<sequence>MYSLNTLSFANKAPFHEEMLKYFILILRASGSLPIAFLKCSWFFYDVVTKCICQQLFRLGKSEINGLERLPTEFQYRLDSFVDNWLSYFMLKYMAHVEDMNIAAFSLIYFLRNLLHLMNRGFVLKLIFLVFQRFLSSEIQCLHQLVNEMLQLLCDSAHFVPLNIPLLVNKNGIVCGIDEPPKSVAKTQTKEKDGNRLFRRLMNLGAGLWSDQSEELPDCISVICEKPDLQHEFFLSTAFSTTHYIVGLLLLQLESVLSQSSEDDRDIYWQYLSVEEVYQFIDLLVLCYATFKYRGKRKIQTTVSKRIHSLPLRSADHSFSSSASVETDGSLRMPELHRTCGENSFAALQEGHLAREVGYVVLQCLKYLLRFSPVSLQDHASCIEFVERVWPLFAQMVDGYTACDLVVLVLDCLKTLFTKISLRECLSTQLDQALLSHKSAQLFVQDLLQACLYHCI</sequence>
<organism evidence="3">
    <name type="scientific">Soboliphyme baturini</name>
    <dbReference type="NCBI Taxonomy" id="241478"/>
    <lineage>
        <taxon>Eukaryota</taxon>
        <taxon>Metazoa</taxon>
        <taxon>Ecdysozoa</taxon>
        <taxon>Nematoda</taxon>
        <taxon>Enoplea</taxon>
        <taxon>Dorylaimia</taxon>
        <taxon>Dioctophymatida</taxon>
        <taxon>Dioctophymatoidea</taxon>
        <taxon>Soboliphymatidae</taxon>
        <taxon>Soboliphyme</taxon>
    </lineage>
</organism>
<dbReference type="AlphaFoldDB" id="A0A183IW27"/>
<dbReference type="WBParaSite" id="SBAD_0000811701-mRNA-1">
    <property type="protein sequence ID" value="SBAD_0000811701-mRNA-1"/>
    <property type="gene ID" value="SBAD_0000811701"/>
</dbReference>
<dbReference type="PANTHER" id="PTHR23317:SF26">
    <property type="entry name" value="ZIZIMIN, ISOFORM K"/>
    <property type="match status" value="1"/>
</dbReference>
<dbReference type="InterPro" id="IPR026791">
    <property type="entry name" value="DOCK"/>
</dbReference>
<evidence type="ECO:0000313" key="1">
    <source>
        <dbReference type="EMBL" id="VDP14420.1"/>
    </source>
</evidence>
<dbReference type="EMBL" id="UZAM01010976">
    <property type="protein sequence ID" value="VDP14420.1"/>
    <property type="molecule type" value="Genomic_DNA"/>
</dbReference>
<dbReference type="OrthoDB" id="47328at2759"/>
<accession>A0A183IW27</accession>
<reference evidence="3" key="1">
    <citation type="submission" date="2016-06" db="UniProtKB">
        <authorList>
            <consortium name="WormBaseParasite"/>
        </authorList>
    </citation>
    <scope>IDENTIFICATION</scope>
</reference>
<dbReference type="PANTHER" id="PTHR23317">
    <property type="entry name" value="DEDICATOR OF CYTOKINESIS DOCK"/>
    <property type="match status" value="1"/>
</dbReference>
<name>A0A183IW27_9BILA</name>
<proteinExistence type="predicted"/>
<reference evidence="1 2" key="2">
    <citation type="submission" date="2018-11" db="EMBL/GenBank/DDBJ databases">
        <authorList>
            <consortium name="Pathogen Informatics"/>
        </authorList>
    </citation>
    <scope>NUCLEOTIDE SEQUENCE [LARGE SCALE GENOMIC DNA]</scope>
</reference>
<evidence type="ECO:0000313" key="3">
    <source>
        <dbReference type="WBParaSite" id="SBAD_0000811701-mRNA-1"/>
    </source>
</evidence>
<protein>
    <submittedName>
        <fullName evidence="3">DOCKER domain-containing protein</fullName>
    </submittedName>
</protein>
<dbReference type="Proteomes" id="UP000270296">
    <property type="component" value="Unassembled WGS sequence"/>
</dbReference>